<dbReference type="RefSeq" id="WP_039371124.1">
    <property type="nucleotide sequence ID" value="NZ_PGEZ01000001.1"/>
</dbReference>
<sequence>MVGVGDSARAMAAAVAAKEVSARELLEVHLERIDAVNPTVNALVSIDPDRARASADAADARTVSGEPLGPLHGVPVAIKDTHHVEGWRTTFGSPVMADHVSASDELIVERIRAAGAVIVAKTNTPEFASGSHTFNPVFGTTLNPYDTTRSAGGSSGGSAAALASGMVALADGSDMGGSLRNPASFCNVVGLRPTWGRVPTWPTWNLWETVSVQGPLARDVGDLALLLSVIAGPDPRVPTADSTPGATFADPEPADLRGLRVATTIDMGGAFEVEDSVAEVVRAAVDGLASAGAVVEEAYPTLPNAESAFRVLRAWLMEYSLGDLLDSEPEGFKASLADNIRAGRPLSGHDVAVAYAQRTALAQRAHEFFGRYDVLAMPVSQVPPFPAEQEYPSTINGRAQRTYLDWMRSAFFVTVTGCPAMSVPAGFTPDGLPVGLQLVGAAGSEARLLQIAAAYEALSGAGRRRPPLPAA</sequence>
<dbReference type="PANTHER" id="PTHR11895:SF76">
    <property type="entry name" value="INDOLEACETAMIDE HYDROLASE"/>
    <property type="match status" value="1"/>
</dbReference>
<evidence type="ECO:0000259" key="1">
    <source>
        <dbReference type="Pfam" id="PF01425"/>
    </source>
</evidence>
<dbReference type="NCBIfam" id="NF005686">
    <property type="entry name" value="PRK07486.1"/>
    <property type="match status" value="1"/>
</dbReference>
<accession>A0A0B2B0X6</accession>
<name>A0A0B2B0X6_9ACTN</name>
<organism evidence="2 3">
    <name type="scientific">Mumia flava</name>
    <dbReference type="NCBI Taxonomy" id="1348852"/>
    <lineage>
        <taxon>Bacteria</taxon>
        <taxon>Bacillati</taxon>
        <taxon>Actinomycetota</taxon>
        <taxon>Actinomycetes</taxon>
        <taxon>Propionibacteriales</taxon>
        <taxon>Nocardioidaceae</taxon>
        <taxon>Mumia</taxon>
    </lineage>
</organism>
<dbReference type="InterPro" id="IPR000120">
    <property type="entry name" value="Amidase"/>
</dbReference>
<dbReference type="PANTHER" id="PTHR11895">
    <property type="entry name" value="TRANSAMIDASE"/>
    <property type="match status" value="1"/>
</dbReference>
<dbReference type="AlphaFoldDB" id="A0A0B2B0X6"/>
<dbReference type="Proteomes" id="UP000230842">
    <property type="component" value="Unassembled WGS sequence"/>
</dbReference>
<dbReference type="PROSITE" id="PS00571">
    <property type="entry name" value="AMIDASES"/>
    <property type="match status" value="1"/>
</dbReference>
<gene>
    <name evidence="2" type="ORF">CLV56_0882</name>
</gene>
<evidence type="ECO:0000313" key="3">
    <source>
        <dbReference type="Proteomes" id="UP000230842"/>
    </source>
</evidence>
<comment type="caution">
    <text evidence="2">The sequence shown here is derived from an EMBL/GenBank/DDBJ whole genome shotgun (WGS) entry which is preliminary data.</text>
</comment>
<dbReference type="GO" id="GO:0003824">
    <property type="term" value="F:catalytic activity"/>
    <property type="evidence" value="ECO:0007669"/>
    <property type="project" value="InterPro"/>
</dbReference>
<reference evidence="2 3" key="1">
    <citation type="submission" date="2017-11" db="EMBL/GenBank/DDBJ databases">
        <title>Genomic Encyclopedia of Archaeal and Bacterial Type Strains, Phase II (KMG-II): From Individual Species to Whole Genera.</title>
        <authorList>
            <person name="Goeker M."/>
        </authorList>
    </citation>
    <scope>NUCLEOTIDE SEQUENCE [LARGE SCALE GENOMIC DNA]</scope>
    <source>
        <strain evidence="2 3">DSM 27763</strain>
    </source>
</reference>
<dbReference type="EMBL" id="PGEZ01000001">
    <property type="protein sequence ID" value="PJJ56671.1"/>
    <property type="molecule type" value="Genomic_DNA"/>
</dbReference>
<protein>
    <submittedName>
        <fullName evidence="2">Amidase</fullName>
    </submittedName>
</protein>
<dbReference type="InterPro" id="IPR036928">
    <property type="entry name" value="AS_sf"/>
</dbReference>
<keyword evidence="3" id="KW-1185">Reference proteome</keyword>
<evidence type="ECO:0000313" key="2">
    <source>
        <dbReference type="EMBL" id="PJJ56671.1"/>
    </source>
</evidence>
<dbReference type="Pfam" id="PF01425">
    <property type="entry name" value="Amidase"/>
    <property type="match status" value="1"/>
</dbReference>
<dbReference type="SUPFAM" id="SSF75304">
    <property type="entry name" value="Amidase signature (AS) enzymes"/>
    <property type="match status" value="1"/>
</dbReference>
<proteinExistence type="predicted"/>
<dbReference type="OrthoDB" id="9811471at2"/>
<dbReference type="Gene3D" id="3.90.1300.10">
    <property type="entry name" value="Amidase signature (AS) domain"/>
    <property type="match status" value="1"/>
</dbReference>
<feature type="domain" description="Amidase" evidence="1">
    <location>
        <begin position="24"/>
        <end position="449"/>
    </location>
</feature>
<dbReference type="InterPro" id="IPR023631">
    <property type="entry name" value="Amidase_dom"/>
</dbReference>
<dbReference type="InterPro" id="IPR020556">
    <property type="entry name" value="Amidase_CS"/>
</dbReference>